<dbReference type="InterPro" id="IPR013126">
    <property type="entry name" value="Hsp_70_fam"/>
</dbReference>
<dbReference type="PANTHER" id="PTHR19375">
    <property type="entry name" value="HEAT SHOCK PROTEIN 70KDA"/>
    <property type="match status" value="1"/>
</dbReference>
<name>A0ABR5GWU4_9HYPH</name>
<dbReference type="EMBL" id="JTHG01000292">
    <property type="protein sequence ID" value="KMO14361.1"/>
    <property type="molecule type" value="Genomic_DNA"/>
</dbReference>
<keyword evidence="2 4" id="KW-0547">Nucleotide-binding</keyword>
<gene>
    <name evidence="5" type="ORF">QR79_25830</name>
</gene>
<dbReference type="Gene3D" id="3.90.640.10">
    <property type="entry name" value="Actin, Chain A, domain 4"/>
    <property type="match status" value="1"/>
</dbReference>
<evidence type="ECO:0000313" key="5">
    <source>
        <dbReference type="EMBL" id="KMO14361.1"/>
    </source>
</evidence>
<sequence length="567" mass="60678">MIVGIDLGTTNSLVGVWTEGEARLIPNVYGEVLTPSAVCLDRDGSVAVGRPALDRVVAQPGLAAAAFKRFMGSRHEVRLGSRSFRPEELSAFILRQLKSDAEAALGREVTEAVITVPAFFNDVQRRAVRAAGQLADLKVERILNEPTAAALAYGLQARHAEGGKILVFDLGGGTFDVSVLEMFDGVMEVRATAGDAFLGGEDFVDAIVAWFEATTGLTGADPGVKARLRRQAELAKRALDREPEVEIRVEGGDGHPGGRAHRAVLTAERFAELAEPLLARLRRPVERAMSDARLDLSDLSDVVLAGGATRAPIVRRLAARLFGRLPLSSLDPDEVVARGAAVQAGLKAGDAALEETVLTDVAPFTLGVEVSEPDASGRLRPGIYMPVIERNTLIPVSRTKTVHPCADDQRQVTCAVFQGESRLTKDNIPLGEFTLTLQPRPIDRQALELRFTYDVNGVLEVSATSTVDGRSERLVIRNSPTPLDPAEIEARLAALADLKIAPRDTEAHRALLARGERLFAEALGAPREAVGRAIAAFERALEAGEAEAITRAAEELRAVIRALGAVP</sequence>
<dbReference type="InterPro" id="IPR018181">
    <property type="entry name" value="Heat_shock_70_CS"/>
</dbReference>
<dbReference type="Gene3D" id="3.30.420.40">
    <property type="match status" value="2"/>
</dbReference>
<keyword evidence="6" id="KW-1185">Reference proteome</keyword>
<dbReference type="InterPro" id="IPR029047">
    <property type="entry name" value="HSP70_peptide-bd_sf"/>
</dbReference>
<dbReference type="Proteomes" id="UP000036471">
    <property type="component" value="Unassembled WGS sequence"/>
</dbReference>
<organism evidence="5 6">
    <name type="scientific">Methylobacterium indicum</name>
    <dbReference type="NCBI Taxonomy" id="1775910"/>
    <lineage>
        <taxon>Bacteria</taxon>
        <taxon>Pseudomonadati</taxon>
        <taxon>Pseudomonadota</taxon>
        <taxon>Alphaproteobacteria</taxon>
        <taxon>Hyphomicrobiales</taxon>
        <taxon>Methylobacteriaceae</taxon>
        <taxon>Methylobacterium</taxon>
    </lineage>
</organism>
<dbReference type="SUPFAM" id="SSF53067">
    <property type="entry name" value="Actin-like ATPase domain"/>
    <property type="match status" value="2"/>
</dbReference>
<keyword evidence="3 4" id="KW-0067">ATP-binding</keyword>
<evidence type="ECO:0000313" key="6">
    <source>
        <dbReference type="Proteomes" id="UP000036471"/>
    </source>
</evidence>
<comment type="similarity">
    <text evidence="1 4">Belongs to the heat shock protein 70 family.</text>
</comment>
<dbReference type="SUPFAM" id="SSF100920">
    <property type="entry name" value="Heat shock protein 70kD (HSP70), peptide-binding domain"/>
    <property type="match status" value="1"/>
</dbReference>
<accession>A0ABR5GWU4</accession>
<evidence type="ECO:0000256" key="4">
    <source>
        <dbReference type="RuleBase" id="RU003322"/>
    </source>
</evidence>
<evidence type="ECO:0000256" key="2">
    <source>
        <dbReference type="ARBA" id="ARBA00022741"/>
    </source>
</evidence>
<dbReference type="PRINTS" id="PR00301">
    <property type="entry name" value="HEATSHOCK70"/>
</dbReference>
<dbReference type="Pfam" id="PF00012">
    <property type="entry name" value="HSP70"/>
    <property type="match status" value="1"/>
</dbReference>
<dbReference type="PROSITE" id="PS00329">
    <property type="entry name" value="HSP70_2"/>
    <property type="match status" value="1"/>
</dbReference>
<proteinExistence type="inferred from homology"/>
<protein>
    <submittedName>
        <fullName evidence="5">2-alkenal reductase</fullName>
    </submittedName>
</protein>
<dbReference type="Gene3D" id="2.60.34.10">
    <property type="entry name" value="Substrate Binding Domain Of DNAk, Chain A, domain 1"/>
    <property type="match status" value="1"/>
</dbReference>
<dbReference type="RefSeq" id="WP_048428887.1">
    <property type="nucleotide sequence ID" value="NZ_JTHF01000144.1"/>
</dbReference>
<evidence type="ECO:0000256" key="1">
    <source>
        <dbReference type="ARBA" id="ARBA00007381"/>
    </source>
</evidence>
<dbReference type="PROSITE" id="PS00297">
    <property type="entry name" value="HSP70_1"/>
    <property type="match status" value="1"/>
</dbReference>
<dbReference type="InterPro" id="IPR043129">
    <property type="entry name" value="ATPase_NBD"/>
</dbReference>
<comment type="caution">
    <text evidence="5">The sequence shown here is derived from an EMBL/GenBank/DDBJ whole genome shotgun (WGS) entry which is preliminary data.</text>
</comment>
<reference evidence="5 6" key="1">
    <citation type="submission" date="2014-11" db="EMBL/GenBank/DDBJ databases">
        <title>Comparative genomics of Methylobacterium species.</title>
        <authorList>
            <person name="Chaudhry V."/>
            <person name="Patil P.B."/>
        </authorList>
    </citation>
    <scope>NUCLEOTIDE SEQUENCE [LARGE SCALE GENOMIC DNA]</scope>
    <source>
        <strain evidence="5 6">SE3.6</strain>
    </source>
</reference>
<evidence type="ECO:0000256" key="3">
    <source>
        <dbReference type="ARBA" id="ARBA00022840"/>
    </source>
</evidence>